<sequence>MSEPTIIQMDYLLGLLRRSQIDEDQVNFIYGQIQAACLDIEQERDDVSRSKEQTGVLTQELEREKESCNSQQRTLRNKLRHLDSFLIKQKALPGRLDNIVESVSQSRHEVISKIGESTSTLIEIDNRSKSDIGLSMSSINGRLDTLAGVVSKTKEDVIASVGKRTSSTANGLENLDQKVSQIQSDQQTFRQSIKIDTDNIIGKLDGVAEAGEQSSARLDALEASSTNVSEALRKSEIQQKDMSQAIQSRLNLNLTQANFQTRIGAFEGQVQSQIGDLNDKTQGQLGKLGQDVRNQIESLDNQVQAGFRAVNSQIPTQLGALNEQGKTQIGSLTELEQSVSALPSKSDILDEISRLLAPRTEQDELMGKCTGLEEEVARLANENEAYRRQIVDIQTSNQAELANVQTDLRNALNKKQELTARLGRRDTTIKWYEGQAKAAGEHYSQCTPRFDECEEQLQICRAELQQSQATLEHMVPVDELQEAITKVNGLQQRVADLEATLEDERQYIAAQSKSLSDKVAEVERERQRAFRAEESVTRLTGRMSDVKTEFAQFRTVSEHNRTLQQDYLEALKSKNATLEEQLADKRALVDLNAQKVTGLQSQFDDVQGQLQEALHKSSDLQEALTAANAKIESLGRESESEATRGQALQLEQATSRISTLEKQLEASVMVPKGQLGGLSAMYIQLAEQVRDIPTATEDCETFELSVVATEIAPLLVEYGAIERLQQLLESNITSWCCLQQLIF</sequence>
<comment type="caution">
    <text evidence="2">The sequence shown here is derived from an EMBL/GenBank/DDBJ whole genome shotgun (WGS) entry which is preliminary data.</text>
</comment>
<evidence type="ECO:0000256" key="1">
    <source>
        <dbReference type="SAM" id="Coils"/>
    </source>
</evidence>
<protein>
    <submittedName>
        <fullName evidence="2">Uncharacterized protein</fullName>
    </submittedName>
</protein>
<feature type="coiled-coil region" evidence="1">
    <location>
        <begin position="362"/>
        <end position="421"/>
    </location>
</feature>
<feature type="coiled-coil region" evidence="1">
    <location>
        <begin position="568"/>
        <end position="637"/>
    </location>
</feature>
<name>A0A8J2NPF6_FUSEQ</name>
<evidence type="ECO:0000313" key="3">
    <source>
        <dbReference type="Proteomes" id="UP000693738"/>
    </source>
</evidence>
<dbReference type="PANTHER" id="PTHR19327">
    <property type="entry name" value="GOLGIN"/>
    <property type="match status" value="1"/>
</dbReference>
<keyword evidence="1" id="KW-0175">Coiled coil</keyword>
<gene>
    <name evidence="2" type="ORF">FEQUK3_LOCUS11542</name>
</gene>
<dbReference type="AlphaFoldDB" id="A0A8J2NPF6"/>
<evidence type="ECO:0000313" key="2">
    <source>
        <dbReference type="EMBL" id="CAG7565824.1"/>
    </source>
</evidence>
<proteinExistence type="predicted"/>
<feature type="coiled-coil region" evidence="1">
    <location>
        <begin position="450"/>
        <end position="507"/>
    </location>
</feature>
<dbReference type="EMBL" id="CAJSTJ010000190">
    <property type="protein sequence ID" value="CAG7565824.1"/>
    <property type="molecule type" value="Genomic_DNA"/>
</dbReference>
<dbReference type="Proteomes" id="UP000693738">
    <property type="component" value="Unassembled WGS sequence"/>
</dbReference>
<organism evidence="2 3">
    <name type="scientific">Fusarium equiseti</name>
    <name type="common">Fusarium scirpi</name>
    <dbReference type="NCBI Taxonomy" id="61235"/>
    <lineage>
        <taxon>Eukaryota</taxon>
        <taxon>Fungi</taxon>
        <taxon>Dikarya</taxon>
        <taxon>Ascomycota</taxon>
        <taxon>Pezizomycotina</taxon>
        <taxon>Sordariomycetes</taxon>
        <taxon>Hypocreomycetidae</taxon>
        <taxon>Hypocreales</taxon>
        <taxon>Nectriaceae</taxon>
        <taxon>Fusarium</taxon>
        <taxon>Fusarium incarnatum-equiseti species complex</taxon>
    </lineage>
</organism>
<reference evidence="2" key="1">
    <citation type="submission" date="2021-05" db="EMBL/GenBank/DDBJ databases">
        <authorList>
            <person name="Khan N."/>
        </authorList>
    </citation>
    <scope>NUCLEOTIDE SEQUENCE</scope>
</reference>
<dbReference type="PANTHER" id="PTHR19327:SF0">
    <property type="entry name" value="GOLGIN SUBFAMILY A MEMBER 4"/>
    <property type="match status" value="1"/>
</dbReference>
<accession>A0A8J2NPF6</accession>